<keyword evidence="2" id="KW-0472">Membrane</keyword>
<dbReference type="Proteomes" id="UP000189055">
    <property type="component" value="Chromosome"/>
</dbReference>
<keyword evidence="2" id="KW-0564">Palmitate</keyword>
<dbReference type="GO" id="GO:0005886">
    <property type="term" value="C:plasma membrane"/>
    <property type="evidence" value="ECO:0007669"/>
    <property type="project" value="UniProtKB-SubCell"/>
</dbReference>
<dbReference type="PANTHER" id="PTHR30203:SF32">
    <property type="entry name" value="CATION EFFLUX SYSTEM PROTEIN CUSC"/>
    <property type="match status" value="1"/>
</dbReference>
<dbReference type="NCBIfam" id="TIGR01845">
    <property type="entry name" value="outer_NodT"/>
    <property type="match status" value="1"/>
</dbReference>
<evidence type="ECO:0000256" key="1">
    <source>
        <dbReference type="ARBA" id="ARBA00007613"/>
    </source>
</evidence>
<comment type="subcellular location">
    <subcellularLocation>
        <location evidence="2">Cell membrane</location>
        <topology evidence="2">Lipid-anchor</topology>
    </subcellularLocation>
</comment>
<evidence type="ECO:0000313" key="4">
    <source>
        <dbReference type="EMBL" id="AQT04999.1"/>
    </source>
</evidence>
<reference evidence="4 5" key="1">
    <citation type="submission" date="2016-03" db="EMBL/GenBank/DDBJ databases">
        <title>Acetic acid bacteria sequencing.</title>
        <authorList>
            <person name="Brandt J."/>
            <person name="Jakob F."/>
            <person name="Vogel R.F."/>
        </authorList>
    </citation>
    <scope>NUCLEOTIDE SEQUENCE [LARGE SCALE GENOMIC DNA]</scope>
    <source>
        <strain evidence="4 5">TMW2.1084</strain>
    </source>
</reference>
<evidence type="ECO:0000313" key="5">
    <source>
        <dbReference type="Proteomes" id="UP000189055"/>
    </source>
</evidence>
<name>A0A1U9LF31_9PROT</name>
<dbReference type="RefSeq" id="WP_077930808.1">
    <property type="nucleotide sequence ID" value="NZ_CP014687.1"/>
</dbReference>
<dbReference type="Gene3D" id="2.20.200.10">
    <property type="entry name" value="Outer membrane efflux proteins (OEP)"/>
    <property type="match status" value="1"/>
</dbReference>
<sequence>MSTHFSSHTSRRVRALSLTLAAGLLSGCTMIPKYKRPAPPLATTWPGYQNTGAPKIAQAAYDIGWEDFFTDARLKALITIAIRENRDLRISAANIMQAQGQYDVQHAGLFPTISATGGPIYQAPASASGLSFAPGLEQNRSGDPFGGGRVFKYYQGGIGFSSYEIDLFGRIRSLTQAAAQKALSQEASQRSMLISIISQVATAYVTWLGDRDTLALADTTLANQQDTLNLTRTKYAHGEENLLTVRQAETQVQQSAALRADSRRKVEQDENLISLLIGAPIPTNLPPARPLGEQTLLADLPAGLPSDLLERRPDIVSAEHNLLSAQANIGAARAAFFPRLTLTANDGVSSLQFHKLFTAAATTWGLNPSLQIPLWTWGMNSGNLKASKAERDVQIATYEKTVQSAFREVADALAAREAYLDEKKQADDLVVSSADAFRLAKMRFNAGSDSYLTTLESQRSYLQAQQMQIMVAVSKYQNLITIYRALGGGWTPHTQAPATPASVVRQTPATSTTTG</sequence>
<dbReference type="Pfam" id="PF02321">
    <property type="entry name" value="OEP"/>
    <property type="match status" value="2"/>
</dbReference>
<dbReference type="EMBL" id="CP014687">
    <property type="protein sequence ID" value="AQT04999.1"/>
    <property type="molecule type" value="Genomic_DNA"/>
</dbReference>
<proteinExistence type="inferred from homology"/>
<evidence type="ECO:0000256" key="2">
    <source>
        <dbReference type="RuleBase" id="RU362097"/>
    </source>
</evidence>
<feature type="compositionally biased region" description="Polar residues" evidence="3">
    <location>
        <begin position="504"/>
        <end position="515"/>
    </location>
</feature>
<evidence type="ECO:0000256" key="3">
    <source>
        <dbReference type="SAM" id="MobiDB-lite"/>
    </source>
</evidence>
<feature type="region of interest" description="Disordered" evidence="3">
    <location>
        <begin position="494"/>
        <end position="515"/>
    </location>
</feature>
<organism evidence="4 5">
    <name type="scientific">Acetobacter persici</name>
    <dbReference type="NCBI Taxonomy" id="1076596"/>
    <lineage>
        <taxon>Bacteria</taxon>
        <taxon>Pseudomonadati</taxon>
        <taxon>Pseudomonadota</taxon>
        <taxon>Alphaproteobacteria</taxon>
        <taxon>Acetobacterales</taxon>
        <taxon>Acetobacteraceae</taxon>
        <taxon>Acetobacter</taxon>
    </lineage>
</organism>
<keyword evidence="2" id="KW-1134">Transmembrane beta strand</keyword>
<keyword evidence="2" id="KW-0449">Lipoprotein</keyword>
<dbReference type="GO" id="GO:0015562">
    <property type="term" value="F:efflux transmembrane transporter activity"/>
    <property type="evidence" value="ECO:0007669"/>
    <property type="project" value="InterPro"/>
</dbReference>
<protein>
    <submittedName>
        <fullName evidence="4">RND transporter</fullName>
    </submittedName>
</protein>
<dbReference type="InterPro" id="IPR010131">
    <property type="entry name" value="MdtP/NodT-like"/>
</dbReference>
<dbReference type="PANTHER" id="PTHR30203">
    <property type="entry name" value="OUTER MEMBRANE CATION EFFLUX PROTEIN"/>
    <property type="match status" value="1"/>
</dbReference>
<gene>
    <name evidence="4" type="ORF">A0U91_08830</name>
</gene>
<comment type="similarity">
    <text evidence="1 2">Belongs to the outer membrane factor (OMF) (TC 1.B.17) family.</text>
</comment>
<dbReference type="AlphaFoldDB" id="A0A1U9LF31"/>
<keyword evidence="2" id="KW-0812">Transmembrane</keyword>
<dbReference type="Gene3D" id="1.20.1600.10">
    <property type="entry name" value="Outer membrane efflux proteins (OEP)"/>
    <property type="match status" value="1"/>
</dbReference>
<dbReference type="InterPro" id="IPR003423">
    <property type="entry name" value="OMP_efflux"/>
</dbReference>
<accession>A0A1U9LF31</accession>
<dbReference type="SUPFAM" id="SSF56954">
    <property type="entry name" value="Outer membrane efflux proteins (OEP)"/>
    <property type="match status" value="1"/>
</dbReference>
<dbReference type="KEGG" id="aper:A0U91_08830"/>
<dbReference type="STRING" id="1076596.A0U91_08830"/>